<gene>
    <name evidence="1" type="ORF">CLMAG_14160</name>
</gene>
<dbReference type="AlphaFoldDB" id="A0A162UWR3"/>
<dbReference type="STRING" id="1121326.CLMAG_14160"/>
<organism evidence="1 2">
    <name type="scientific">Clostridium magnum DSM 2767</name>
    <dbReference type="NCBI Taxonomy" id="1121326"/>
    <lineage>
        <taxon>Bacteria</taxon>
        <taxon>Bacillati</taxon>
        <taxon>Bacillota</taxon>
        <taxon>Clostridia</taxon>
        <taxon>Eubacteriales</taxon>
        <taxon>Clostridiaceae</taxon>
        <taxon>Clostridium</taxon>
    </lineage>
</organism>
<evidence type="ECO:0000313" key="2">
    <source>
        <dbReference type="Proteomes" id="UP000076603"/>
    </source>
</evidence>
<evidence type="ECO:0000313" key="1">
    <source>
        <dbReference type="EMBL" id="KZL94363.1"/>
    </source>
</evidence>
<dbReference type="InterPro" id="IPR006450">
    <property type="entry name" value="Phage_HK97_gp6-like"/>
</dbReference>
<dbReference type="PATRIC" id="fig|1121326.3.peg.1386"/>
<dbReference type="OrthoDB" id="2889166at2"/>
<comment type="caution">
    <text evidence="1">The sequence shown here is derived from an EMBL/GenBank/DDBJ whole genome shotgun (WGS) entry which is preliminary data.</text>
</comment>
<dbReference type="EMBL" id="LWAE01000001">
    <property type="protein sequence ID" value="KZL94363.1"/>
    <property type="molecule type" value="Genomic_DNA"/>
</dbReference>
<proteinExistence type="predicted"/>
<protein>
    <recommendedName>
        <fullName evidence="3">Phage gp6-like head-tail connector protein</fullName>
    </recommendedName>
</protein>
<dbReference type="Pfam" id="PF24829">
    <property type="entry name" value="Phage_connect_2"/>
    <property type="match status" value="1"/>
</dbReference>
<name>A0A162UWR3_9CLOT</name>
<accession>A0A162UWR3</accession>
<dbReference type="InterPro" id="IPR056951">
    <property type="entry name" value="Phage_connect_2"/>
</dbReference>
<keyword evidence="2" id="KW-1185">Reference proteome</keyword>
<dbReference type="RefSeq" id="WP_066619799.1">
    <property type="nucleotide sequence ID" value="NZ_FQXL01000069.1"/>
</dbReference>
<dbReference type="NCBIfam" id="TIGR01560">
    <property type="entry name" value="put_DNA_pack"/>
    <property type="match status" value="1"/>
</dbReference>
<dbReference type="Proteomes" id="UP000076603">
    <property type="component" value="Unassembled WGS sequence"/>
</dbReference>
<sequence>MLLNKIKLSLRVDDTDLDEDIQDAIDAAVADLQLSGIIKSKIVDTDPLIVRAIKTFCKAEFSSDDKEANRYRECYDMLKTHLSLSTDYNTEVVTP</sequence>
<reference evidence="1 2" key="1">
    <citation type="submission" date="2016-04" db="EMBL/GenBank/DDBJ databases">
        <title>Genome sequence of Clostridium magnum DSM 2767.</title>
        <authorList>
            <person name="Poehlein A."/>
            <person name="Uhlig R."/>
            <person name="Fischer R."/>
            <person name="Bahl H."/>
            <person name="Daniel R."/>
        </authorList>
    </citation>
    <scope>NUCLEOTIDE SEQUENCE [LARGE SCALE GENOMIC DNA]</scope>
    <source>
        <strain evidence="1 2">DSM 2767</strain>
    </source>
</reference>
<evidence type="ECO:0008006" key="3">
    <source>
        <dbReference type="Google" id="ProtNLM"/>
    </source>
</evidence>